<dbReference type="RefSeq" id="WP_100847964.1">
    <property type="nucleotide sequence ID" value="NZ_PHHE01000001.1"/>
</dbReference>
<keyword evidence="1" id="KW-0812">Transmembrane</keyword>
<feature type="transmembrane region" description="Helical" evidence="1">
    <location>
        <begin position="39"/>
        <end position="60"/>
    </location>
</feature>
<accession>A0ABX4Q755</accession>
<keyword evidence="1" id="KW-1133">Transmembrane helix</keyword>
<evidence type="ECO:0000256" key="1">
    <source>
        <dbReference type="SAM" id="Phobius"/>
    </source>
</evidence>
<keyword evidence="3" id="KW-1185">Reference proteome</keyword>
<keyword evidence="1" id="KW-0472">Membrane</keyword>
<protein>
    <submittedName>
        <fullName evidence="2">Uncharacterized protein</fullName>
    </submittedName>
</protein>
<reference evidence="2 3" key="1">
    <citation type="submission" date="2017-11" db="EMBL/GenBank/DDBJ databases">
        <title>Genome sequencing of a diverse group of Pseudomonas species.</title>
        <authorList>
            <person name="Loper J."/>
        </authorList>
    </citation>
    <scope>NUCLEOTIDE SEQUENCE [LARGE SCALE GENOMIC DNA]</scope>
    <source>
        <strain evidence="2 3">LMG 25716</strain>
    </source>
</reference>
<evidence type="ECO:0000313" key="3">
    <source>
        <dbReference type="Proteomes" id="UP000232455"/>
    </source>
</evidence>
<dbReference type="Proteomes" id="UP000232455">
    <property type="component" value="Unassembled WGS sequence"/>
</dbReference>
<dbReference type="EMBL" id="PHHE01000001">
    <property type="protein sequence ID" value="PKA72567.1"/>
    <property type="molecule type" value="Genomic_DNA"/>
</dbReference>
<evidence type="ECO:0000313" key="2">
    <source>
        <dbReference type="EMBL" id="PKA72567.1"/>
    </source>
</evidence>
<organism evidence="2 3">
    <name type="scientific">Pseudomonas baetica</name>
    <dbReference type="NCBI Taxonomy" id="674054"/>
    <lineage>
        <taxon>Bacteria</taxon>
        <taxon>Pseudomonadati</taxon>
        <taxon>Pseudomonadota</taxon>
        <taxon>Gammaproteobacteria</taxon>
        <taxon>Pseudomonadales</taxon>
        <taxon>Pseudomonadaceae</taxon>
        <taxon>Pseudomonas</taxon>
    </lineage>
</organism>
<gene>
    <name evidence="2" type="ORF">ATI02_5638</name>
</gene>
<sequence length="226" mass="25421">MGRLLALIGIALTVLYAVFSWWLIGDRVHTLQSMDLNEVGDFLAGAFGPVAILWLVLGYFQQGIELRQGTAALNFQGEELRNAVEQQRLLATVSLKTLEHEREARLEEAVRYRQSLRPILHLQGVGVEFEDGYWKASCRLFNDGAQIYGLTLVLHKGGNEHHFATFRTLERSGMVEFKCIWHKDSPGDVVAIEVIYRERDAAEGTCRFIPDSDVDVGAIGFVREEG</sequence>
<name>A0ABX4Q755_9PSED</name>
<proteinExistence type="predicted"/>
<comment type="caution">
    <text evidence="2">The sequence shown here is derived from an EMBL/GenBank/DDBJ whole genome shotgun (WGS) entry which is preliminary data.</text>
</comment>